<gene>
    <name evidence="1" type="ORF">KJ970_05835</name>
</gene>
<dbReference type="Proteomes" id="UP000777784">
    <property type="component" value="Unassembled WGS sequence"/>
</dbReference>
<name>A0A948W5V4_UNCEI</name>
<proteinExistence type="predicted"/>
<dbReference type="AlphaFoldDB" id="A0A948W5V4"/>
<sequence>MAVVPQLRDPRLEEALVYTLHNDPNQVVRLKAMTALEQQTFDSTVKDALLITLKNDPAVQLRLKALEALSSQAVEADAIWQAIRSSDQEGNPAVVQYAAEHVKGL</sequence>
<comment type="caution">
    <text evidence="1">The sequence shown here is derived from an EMBL/GenBank/DDBJ whole genome shotgun (WGS) entry which is preliminary data.</text>
</comment>
<dbReference type="InterPro" id="IPR016024">
    <property type="entry name" value="ARM-type_fold"/>
</dbReference>
<dbReference type="EMBL" id="JAHJDP010000031">
    <property type="protein sequence ID" value="MBU2690430.1"/>
    <property type="molecule type" value="Genomic_DNA"/>
</dbReference>
<protein>
    <recommendedName>
        <fullName evidence="3">HEAT repeat domain-containing protein</fullName>
    </recommendedName>
</protein>
<evidence type="ECO:0000313" key="2">
    <source>
        <dbReference type="Proteomes" id="UP000777784"/>
    </source>
</evidence>
<reference evidence="1" key="1">
    <citation type="submission" date="2021-05" db="EMBL/GenBank/DDBJ databases">
        <title>Energy efficiency and biological interactions define the core microbiome of deep oligotrophic groundwater.</title>
        <authorList>
            <person name="Mehrshad M."/>
            <person name="Lopez-Fernandez M."/>
            <person name="Bell E."/>
            <person name="Bernier-Latmani R."/>
            <person name="Bertilsson S."/>
            <person name="Dopson M."/>
        </authorList>
    </citation>
    <scope>NUCLEOTIDE SEQUENCE</scope>
    <source>
        <strain evidence="1">Modern_marine.mb.64</strain>
    </source>
</reference>
<dbReference type="InterPro" id="IPR011989">
    <property type="entry name" value="ARM-like"/>
</dbReference>
<accession>A0A948W5V4</accession>
<evidence type="ECO:0000313" key="1">
    <source>
        <dbReference type="EMBL" id="MBU2690430.1"/>
    </source>
</evidence>
<dbReference type="SUPFAM" id="SSF48371">
    <property type="entry name" value="ARM repeat"/>
    <property type="match status" value="1"/>
</dbReference>
<evidence type="ECO:0008006" key="3">
    <source>
        <dbReference type="Google" id="ProtNLM"/>
    </source>
</evidence>
<organism evidence="1 2">
    <name type="scientific">Eiseniibacteriota bacterium</name>
    <dbReference type="NCBI Taxonomy" id="2212470"/>
    <lineage>
        <taxon>Bacteria</taxon>
        <taxon>Candidatus Eiseniibacteriota</taxon>
    </lineage>
</organism>
<dbReference type="Gene3D" id="1.25.10.10">
    <property type="entry name" value="Leucine-rich Repeat Variant"/>
    <property type="match status" value="1"/>
</dbReference>